<keyword evidence="7 10" id="KW-1133">Transmembrane helix</keyword>
<evidence type="ECO:0000256" key="3">
    <source>
        <dbReference type="ARBA" id="ARBA00022106"/>
    </source>
</evidence>
<dbReference type="Pfam" id="PF01554">
    <property type="entry name" value="MatE"/>
    <property type="match status" value="2"/>
</dbReference>
<feature type="transmembrane region" description="Helical" evidence="10">
    <location>
        <begin position="153"/>
        <end position="175"/>
    </location>
</feature>
<evidence type="ECO:0000256" key="4">
    <source>
        <dbReference type="ARBA" id="ARBA00022448"/>
    </source>
</evidence>
<feature type="transmembrane region" description="Helical" evidence="10">
    <location>
        <begin position="115"/>
        <end position="133"/>
    </location>
</feature>
<evidence type="ECO:0000256" key="9">
    <source>
        <dbReference type="ARBA" id="ARBA00023251"/>
    </source>
</evidence>
<feature type="transmembrane region" description="Helical" evidence="10">
    <location>
        <begin position="212"/>
        <end position="232"/>
    </location>
</feature>
<gene>
    <name evidence="11" type="ORF">J6TS1_06600</name>
</gene>
<feature type="transmembrane region" description="Helical" evidence="10">
    <location>
        <begin position="301"/>
        <end position="323"/>
    </location>
</feature>
<dbReference type="InterPro" id="IPR045070">
    <property type="entry name" value="MATE_MepA-like"/>
</dbReference>
<dbReference type="RefSeq" id="WP_212952903.1">
    <property type="nucleotide sequence ID" value="NZ_BORJ01000001.1"/>
</dbReference>
<comment type="similarity">
    <text evidence="2">Belongs to the multi antimicrobial extrusion (MATE) (TC 2.A.66.1) family. MepA subfamily.</text>
</comment>
<accession>A0ABQ4KS19</accession>
<name>A0ABQ4KS19_SIMTE</name>
<keyword evidence="5" id="KW-1003">Cell membrane</keyword>
<feature type="transmembrane region" description="Helical" evidence="10">
    <location>
        <begin position="438"/>
        <end position="461"/>
    </location>
</feature>
<feature type="transmembrane region" description="Helical" evidence="10">
    <location>
        <begin position="253"/>
        <end position="275"/>
    </location>
</feature>
<feature type="transmembrane region" description="Helical" evidence="10">
    <location>
        <begin position="410"/>
        <end position="432"/>
    </location>
</feature>
<evidence type="ECO:0000256" key="2">
    <source>
        <dbReference type="ARBA" id="ARBA00008417"/>
    </source>
</evidence>
<feature type="transmembrane region" description="Helical" evidence="10">
    <location>
        <begin position="384"/>
        <end position="403"/>
    </location>
</feature>
<protein>
    <recommendedName>
        <fullName evidence="3">Multidrug export protein MepA</fullName>
    </recommendedName>
</protein>
<comment type="subcellular location">
    <subcellularLocation>
        <location evidence="1">Cell membrane</location>
        <topology evidence="1">Multi-pass membrane protein</topology>
    </subcellularLocation>
</comment>
<keyword evidence="12" id="KW-1185">Reference proteome</keyword>
<dbReference type="PANTHER" id="PTHR43823">
    <property type="entry name" value="SPORULATION PROTEIN YKVU"/>
    <property type="match status" value="1"/>
</dbReference>
<sequence length="475" mass="52031">METATATVTEMKTVPNDHADDRRLGTGNIRKLYFKYSLLTLLGYLIFTSQTIVDGMIVGNGIGDFGLAAVTVVSPVFVLSRALGLLIGSGAGALVAVKLGEKNVKEARSLIGQSLWFGLIVSVLIMGVGLYYLEPLMIFFGGSGEVLTYAMEYGRILLYGFPFAVLAAMLTIFATLDERPGLSSRSWGIAAVVAIILEPIMVYKLGMGLQGAAWAANILQGLPVYIIFYFLFGKTQLRPKLDDIKLSFREMGSVLLTGMPQFMVQASMIIGIIMLNNMLMSYGSDAHVASFGIQNGYITNYLFLISHALVLGVQPIISYNYGAKLFGRVREVMKIALLFTGVGIVFLTGMLLVYTTPIVSMFISDDPALSSMTGFFDISVETTRIFNFIYPLTAINLLVIGYLQSIERNGWAFFTSIAKSLLFFVPVVLIASNQFGVYGVWYAMPIAEIIGFILSVAVIFSEFKRLKRLEMETNA</sequence>
<evidence type="ECO:0000256" key="8">
    <source>
        <dbReference type="ARBA" id="ARBA00023136"/>
    </source>
</evidence>
<comment type="caution">
    <text evidence="11">The sequence shown here is derived from an EMBL/GenBank/DDBJ whole genome shotgun (WGS) entry which is preliminary data.</text>
</comment>
<proteinExistence type="inferred from homology"/>
<keyword evidence="8 10" id="KW-0472">Membrane</keyword>
<keyword evidence="9" id="KW-0046">Antibiotic resistance</keyword>
<reference evidence="11 12" key="1">
    <citation type="submission" date="2021-03" db="EMBL/GenBank/DDBJ databases">
        <title>Antimicrobial resistance genes in bacteria isolated from Japanese honey, and their potential for conferring macrolide and lincosamide resistance in the American foulbrood pathogen Paenibacillus larvae.</title>
        <authorList>
            <person name="Okamoto M."/>
            <person name="Kumagai M."/>
            <person name="Kanamori H."/>
            <person name="Takamatsu D."/>
        </authorList>
    </citation>
    <scope>NUCLEOTIDE SEQUENCE [LARGE SCALE GENOMIC DNA]</scope>
    <source>
        <strain evidence="11 12">J6TS1</strain>
    </source>
</reference>
<evidence type="ECO:0000256" key="10">
    <source>
        <dbReference type="SAM" id="Phobius"/>
    </source>
</evidence>
<dbReference type="CDD" id="cd13143">
    <property type="entry name" value="MATE_MepA_like"/>
    <property type="match status" value="1"/>
</dbReference>
<evidence type="ECO:0000256" key="6">
    <source>
        <dbReference type="ARBA" id="ARBA00022692"/>
    </source>
</evidence>
<organism evidence="11 12">
    <name type="scientific">Siminovitchia terrae</name>
    <name type="common">Bacillus terrae</name>
    <dbReference type="NCBI Taxonomy" id="1914933"/>
    <lineage>
        <taxon>Bacteria</taxon>
        <taxon>Bacillati</taxon>
        <taxon>Bacillota</taxon>
        <taxon>Bacilli</taxon>
        <taxon>Bacillales</taxon>
        <taxon>Bacillaceae</taxon>
        <taxon>Siminovitchia</taxon>
    </lineage>
</organism>
<keyword evidence="4" id="KW-0813">Transport</keyword>
<dbReference type="PIRSF" id="PIRSF006603">
    <property type="entry name" value="DinF"/>
    <property type="match status" value="1"/>
</dbReference>
<keyword evidence="6 10" id="KW-0812">Transmembrane</keyword>
<evidence type="ECO:0000256" key="7">
    <source>
        <dbReference type="ARBA" id="ARBA00022989"/>
    </source>
</evidence>
<dbReference type="InterPro" id="IPR002528">
    <property type="entry name" value="MATE_fam"/>
</dbReference>
<dbReference type="InterPro" id="IPR051327">
    <property type="entry name" value="MATE_MepA_subfamily"/>
</dbReference>
<dbReference type="EMBL" id="BORJ01000001">
    <property type="protein sequence ID" value="GIN94790.1"/>
    <property type="molecule type" value="Genomic_DNA"/>
</dbReference>
<feature type="transmembrane region" description="Helical" evidence="10">
    <location>
        <begin position="187"/>
        <end position="206"/>
    </location>
</feature>
<evidence type="ECO:0000313" key="12">
    <source>
        <dbReference type="Proteomes" id="UP000680670"/>
    </source>
</evidence>
<feature type="transmembrane region" description="Helical" evidence="10">
    <location>
        <begin position="32"/>
        <end position="53"/>
    </location>
</feature>
<evidence type="ECO:0000256" key="5">
    <source>
        <dbReference type="ARBA" id="ARBA00022475"/>
    </source>
</evidence>
<dbReference type="PANTHER" id="PTHR43823:SF3">
    <property type="entry name" value="MULTIDRUG EXPORT PROTEIN MEPA"/>
    <property type="match status" value="1"/>
</dbReference>
<feature type="transmembrane region" description="Helical" evidence="10">
    <location>
        <begin position="65"/>
        <end position="95"/>
    </location>
</feature>
<dbReference type="Proteomes" id="UP000680670">
    <property type="component" value="Unassembled WGS sequence"/>
</dbReference>
<feature type="transmembrane region" description="Helical" evidence="10">
    <location>
        <begin position="335"/>
        <end position="364"/>
    </location>
</feature>
<evidence type="ECO:0000313" key="11">
    <source>
        <dbReference type="EMBL" id="GIN94790.1"/>
    </source>
</evidence>
<dbReference type="InterPro" id="IPR048279">
    <property type="entry name" value="MdtK-like"/>
</dbReference>
<evidence type="ECO:0000256" key="1">
    <source>
        <dbReference type="ARBA" id="ARBA00004651"/>
    </source>
</evidence>